<keyword evidence="2" id="KW-0732">Signal</keyword>
<evidence type="ECO:0000313" key="3">
    <source>
        <dbReference type="EMBL" id="MFC5176328.1"/>
    </source>
</evidence>
<feature type="compositionally biased region" description="Polar residues" evidence="1">
    <location>
        <begin position="33"/>
        <end position="43"/>
    </location>
</feature>
<name>A0ABW0BGF0_9ACTN</name>
<evidence type="ECO:0000256" key="2">
    <source>
        <dbReference type="SAM" id="SignalP"/>
    </source>
</evidence>
<dbReference type="RefSeq" id="WP_378588530.1">
    <property type="nucleotide sequence ID" value="NZ_JBHSKD010000007.1"/>
</dbReference>
<feature type="chain" id="PRO_5046242206" description="Lipoprotein" evidence="2">
    <location>
        <begin position="25"/>
        <end position="302"/>
    </location>
</feature>
<dbReference type="EMBL" id="JBHSKD010000007">
    <property type="protein sequence ID" value="MFC5176328.1"/>
    <property type="molecule type" value="Genomic_DNA"/>
</dbReference>
<protein>
    <recommendedName>
        <fullName evidence="5">Lipoprotein</fullName>
    </recommendedName>
</protein>
<evidence type="ECO:0000256" key="1">
    <source>
        <dbReference type="SAM" id="MobiDB-lite"/>
    </source>
</evidence>
<keyword evidence="4" id="KW-1185">Reference proteome</keyword>
<feature type="region of interest" description="Disordered" evidence="1">
    <location>
        <begin position="27"/>
        <end position="52"/>
    </location>
</feature>
<evidence type="ECO:0008006" key="5">
    <source>
        <dbReference type="Google" id="ProtNLM"/>
    </source>
</evidence>
<feature type="signal peptide" evidence="2">
    <location>
        <begin position="1"/>
        <end position="24"/>
    </location>
</feature>
<dbReference type="Proteomes" id="UP001596087">
    <property type="component" value="Unassembled WGS sequence"/>
</dbReference>
<reference evidence="4" key="1">
    <citation type="journal article" date="2019" name="Int. J. Syst. Evol. Microbiol.">
        <title>The Global Catalogue of Microorganisms (GCM) 10K type strain sequencing project: providing services to taxonomists for standard genome sequencing and annotation.</title>
        <authorList>
            <consortium name="The Broad Institute Genomics Platform"/>
            <consortium name="The Broad Institute Genome Sequencing Center for Infectious Disease"/>
            <person name="Wu L."/>
            <person name="Ma J."/>
        </authorList>
    </citation>
    <scope>NUCLEOTIDE SEQUENCE [LARGE SCALE GENOMIC DNA]</scope>
    <source>
        <strain evidence="4">DFY41</strain>
    </source>
</reference>
<accession>A0ABW0BGF0</accession>
<sequence length="302" mass="31601">MRVRGTTTGVLLALLALLALSACSGDGTGADAASTSPTPSIRTLSPLPMPDMGPPDGKVVADLRQSSRDAALNRFEVWIGNGLDRDLRPTRILYLDPRFRAPIPGERLRLDPAGSERGYPLTQPARPACGVDGGRGRVQVTAGGETTTYPVQDEADVVARYVASRCFELASQRVATLSFSDEVTTRQEGDVEVGTLTLLVDPTGGSAGRLSVVSVTGTPVLTAYPRGSWHPRVTVAGGDPVQRIELPTVPARCDGHAFGESGGATAFRVALRLDGQPGELLVRMSPEGARAAIGFAEDACGI</sequence>
<proteinExistence type="predicted"/>
<evidence type="ECO:0000313" key="4">
    <source>
        <dbReference type="Proteomes" id="UP001596087"/>
    </source>
</evidence>
<gene>
    <name evidence="3" type="ORF">ACFPGP_06580</name>
</gene>
<organism evidence="3 4">
    <name type="scientific">Nocardioides taihuensis</name>
    <dbReference type="NCBI Taxonomy" id="1835606"/>
    <lineage>
        <taxon>Bacteria</taxon>
        <taxon>Bacillati</taxon>
        <taxon>Actinomycetota</taxon>
        <taxon>Actinomycetes</taxon>
        <taxon>Propionibacteriales</taxon>
        <taxon>Nocardioidaceae</taxon>
        <taxon>Nocardioides</taxon>
    </lineage>
</organism>
<comment type="caution">
    <text evidence="3">The sequence shown here is derived from an EMBL/GenBank/DDBJ whole genome shotgun (WGS) entry which is preliminary data.</text>
</comment>
<dbReference type="PROSITE" id="PS51257">
    <property type="entry name" value="PROKAR_LIPOPROTEIN"/>
    <property type="match status" value="1"/>
</dbReference>